<proteinExistence type="predicted"/>
<evidence type="ECO:0000256" key="1">
    <source>
        <dbReference type="ARBA" id="ARBA00004613"/>
    </source>
</evidence>
<keyword evidence="6" id="KW-1185">Reference proteome</keyword>
<dbReference type="Pfam" id="PF04389">
    <property type="entry name" value="Peptidase_M28"/>
    <property type="match status" value="1"/>
</dbReference>
<evidence type="ECO:0000313" key="5">
    <source>
        <dbReference type="EMBL" id="SDW73462.1"/>
    </source>
</evidence>
<dbReference type="EMBL" id="FNNJ01000002">
    <property type="protein sequence ID" value="SDW73462.1"/>
    <property type="molecule type" value="Genomic_DNA"/>
</dbReference>
<protein>
    <submittedName>
        <fullName evidence="5">Peptidase family M28</fullName>
    </submittedName>
</protein>
<name>A0A1H2VYF5_9FLAO</name>
<keyword evidence="3" id="KW-0645">Protease</keyword>
<evidence type="ECO:0000256" key="3">
    <source>
        <dbReference type="ARBA" id="ARBA00023049"/>
    </source>
</evidence>
<dbReference type="GO" id="GO:0005576">
    <property type="term" value="C:extracellular region"/>
    <property type="evidence" value="ECO:0007669"/>
    <property type="project" value="UniProtKB-SubCell"/>
</dbReference>
<evidence type="ECO:0000256" key="2">
    <source>
        <dbReference type="ARBA" id="ARBA00022525"/>
    </source>
</evidence>
<dbReference type="PANTHER" id="PTHR12147">
    <property type="entry name" value="METALLOPEPTIDASE M28 FAMILY MEMBER"/>
    <property type="match status" value="1"/>
</dbReference>
<evidence type="ECO:0000313" key="6">
    <source>
        <dbReference type="Proteomes" id="UP000199595"/>
    </source>
</evidence>
<dbReference type="Proteomes" id="UP000199595">
    <property type="component" value="Unassembled WGS sequence"/>
</dbReference>
<accession>A0A1H2VYF5</accession>
<dbReference type="GO" id="GO:0006508">
    <property type="term" value="P:proteolysis"/>
    <property type="evidence" value="ECO:0007669"/>
    <property type="project" value="InterPro"/>
</dbReference>
<dbReference type="PANTHER" id="PTHR12147:SF26">
    <property type="entry name" value="PEPTIDASE M28 DOMAIN-CONTAINING PROTEIN"/>
    <property type="match status" value="1"/>
</dbReference>
<dbReference type="OrthoDB" id="9787436at2"/>
<reference evidence="5 6" key="1">
    <citation type="submission" date="2016-10" db="EMBL/GenBank/DDBJ databases">
        <authorList>
            <person name="de Groot N.N."/>
        </authorList>
    </citation>
    <scope>NUCLEOTIDE SEQUENCE [LARGE SCALE GENOMIC DNA]</scope>
    <source>
        <strain evidence="5 6">DSM 24956</strain>
    </source>
</reference>
<keyword evidence="3" id="KW-0482">Metalloprotease</keyword>
<dbReference type="InterPro" id="IPR036116">
    <property type="entry name" value="FN3_sf"/>
</dbReference>
<gene>
    <name evidence="5" type="ORF">SAMN05444411_10270</name>
</gene>
<dbReference type="SUPFAM" id="SSF53187">
    <property type="entry name" value="Zn-dependent exopeptidases"/>
    <property type="match status" value="1"/>
</dbReference>
<dbReference type="Gene3D" id="3.40.630.10">
    <property type="entry name" value="Zn peptidases"/>
    <property type="match status" value="1"/>
</dbReference>
<feature type="domain" description="Peptidase M28" evidence="4">
    <location>
        <begin position="112"/>
        <end position="273"/>
    </location>
</feature>
<dbReference type="STRING" id="762486.SAMN05444411_10270"/>
<dbReference type="GO" id="GO:0008235">
    <property type="term" value="F:metalloexopeptidase activity"/>
    <property type="evidence" value="ECO:0007669"/>
    <property type="project" value="InterPro"/>
</dbReference>
<dbReference type="AlphaFoldDB" id="A0A1H2VYF5"/>
<dbReference type="SUPFAM" id="SSF49265">
    <property type="entry name" value="Fibronectin type III"/>
    <property type="match status" value="1"/>
</dbReference>
<dbReference type="RefSeq" id="WP_090120608.1">
    <property type="nucleotide sequence ID" value="NZ_FNNJ01000002.1"/>
</dbReference>
<dbReference type="CDD" id="cd00063">
    <property type="entry name" value="FN3"/>
    <property type="match status" value="1"/>
</dbReference>
<comment type="subcellular location">
    <subcellularLocation>
        <location evidence="1">Secreted</location>
    </subcellularLocation>
</comment>
<keyword evidence="3" id="KW-0378">Hydrolase</keyword>
<evidence type="ECO:0000259" key="4">
    <source>
        <dbReference type="Pfam" id="PF04389"/>
    </source>
</evidence>
<keyword evidence="2" id="KW-0964">Secreted</keyword>
<sequence>MKSFKTVLILVGIFSFTCNSQSKIDRVLTEISTATSAKNIENDIKKLVSFKTRHTLSDTVSKTEGIGAARRWIKSEFDNISMDCKNCLEVSYVGEIIKADGKRIPVDTKVVNVVAVQKGTKYPNRYVIMSGDIDSRVSDVNNYTAISPGANDNATGIAGALEAARVLSKYTFPVSIIYVGLSGEEQGLFGGKILAEHAKKNNWDIIAVLNNDMIGNIKGIDGVIDNSTFRVFSEAISMNTTDNERARMRYFGGEIDGPSRQLARYIDKLTDDYMTNLDAIMVYRLDRFGRGGHHKPFNDAGFTGVRIMETHENYNRQHQDIRTENGIDYGDVVEGVNFDYAAKLTAVNCLTLASLAAAPIEPKNVMIAGAVQPSTRLKWDISNDKDIVGYKVYWRNTTAPQWEFSRFVGNINDYTLKNIVIDNFLFGVASVGKNGAESIIQFPRKLIPNNQ</sequence>
<dbReference type="InterPro" id="IPR045175">
    <property type="entry name" value="M28_fam"/>
</dbReference>
<dbReference type="InterPro" id="IPR007484">
    <property type="entry name" value="Peptidase_M28"/>
</dbReference>
<dbReference type="InterPro" id="IPR003961">
    <property type="entry name" value="FN3_dom"/>
</dbReference>
<organism evidence="5 6">
    <name type="scientific">Lutibacter oricola</name>
    <dbReference type="NCBI Taxonomy" id="762486"/>
    <lineage>
        <taxon>Bacteria</taxon>
        <taxon>Pseudomonadati</taxon>
        <taxon>Bacteroidota</taxon>
        <taxon>Flavobacteriia</taxon>
        <taxon>Flavobacteriales</taxon>
        <taxon>Flavobacteriaceae</taxon>
        <taxon>Lutibacter</taxon>
    </lineage>
</organism>